<dbReference type="CDD" id="cd03272">
    <property type="entry name" value="ABC_SMC3_euk"/>
    <property type="match status" value="1"/>
</dbReference>
<dbReference type="InterPro" id="IPR003395">
    <property type="entry name" value="RecF/RecN/SMC_N"/>
</dbReference>
<dbReference type="AlphaFoldDB" id="A0A150GCG0"/>
<dbReference type="STRING" id="33097.A0A150GCG0"/>
<dbReference type="GO" id="GO:0051276">
    <property type="term" value="P:chromosome organization"/>
    <property type="evidence" value="ECO:0007669"/>
    <property type="project" value="InterPro"/>
</dbReference>
<evidence type="ECO:0000313" key="9">
    <source>
        <dbReference type="EMBL" id="KXZ47519.1"/>
    </source>
</evidence>
<feature type="coiled-coil region" evidence="7">
    <location>
        <begin position="180"/>
        <end position="351"/>
    </location>
</feature>
<evidence type="ECO:0000256" key="4">
    <source>
        <dbReference type="ARBA" id="ARBA00023054"/>
    </source>
</evidence>
<keyword evidence="2" id="KW-0132">Cell division</keyword>
<evidence type="ECO:0000259" key="8">
    <source>
        <dbReference type="SMART" id="SM00968"/>
    </source>
</evidence>
<feature type="coiled-coil region" evidence="7">
    <location>
        <begin position="400"/>
        <end position="427"/>
    </location>
</feature>
<keyword evidence="3" id="KW-0498">Mitosis</keyword>
<dbReference type="Gene3D" id="1.20.1060.20">
    <property type="match status" value="1"/>
</dbReference>
<feature type="domain" description="SMC hinge" evidence="8">
    <location>
        <begin position="511"/>
        <end position="627"/>
    </location>
</feature>
<dbReference type="InterPro" id="IPR027417">
    <property type="entry name" value="P-loop_NTPase"/>
</dbReference>
<evidence type="ECO:0000256" key="3">
    <source>
        <dbReference type="ARBA" id="ARBA00022776"/>
    </source>
</evidence>
<keyword evidence="10" id="KW-1185">Reference proteome</keyword>
<comment type="similarity">
    <text evidence="1">Belongs to the SMC family. SMC3 subfamily.</text>
</comment>
<dbReference type="OrthoDB" id="431497at2759"/>
<organism evidence="9 10">
    <name type="scientific">Gonium pectorale</name>
    <name type="common">Green alga</name>
    <dbReference type="NCBI Taxonomy" id="33097"/>
    <lineage>
        <taxon>Eukaryota</taxon>
        <taxon>Viridiplantae</taxon>
        <taxon>Chlorophyta</taxon>
        <taxon>core chlorophytes</taxon>
        <taxon>Chlorophyceae</taxon>
        <taxon>CS clade</taxon>
        <taxon>Chlamydomonadales</taxon>
        <taxon>Volvocaceae</taxon>
        <taxon>Gonium</taxon>
    </lineage>
</organism>
<evidence type="ECO:0000256" key="5">
    <source>
        <dbReference type="ARBA" id="ARBA00023242"/>
    </source>
</evidence>
<dbReference type="GO" id="GO:0016887">
    <property type="term" value="F:ATP hydrolysis activity"/>
    <property type="evidence" value="ECO:0007669"/>
    <property type="project" value="InterPro"/>
</dbReference>
<name>A0A150GCG0_GONPE</name>
<evidence type="ECO:0000256" key="1">
    <source>
        <dbReference type="ARBA" id="ARBA00005917"/>
    </source>
</evidence>
<dbReference type="Pfam" id="PF06470">
    <property type="entry name" value="SMC_hinge"/>
    <property type="match status" value="1"/>
</dbReference>
<evidence type="ECO:0000256" key="6">
    <source>
        <dbReference type="ARBA" id="ARBA00023306"/>
    </source>
</evidence>
<sequence>MHIKQVLIEGFKSYKDQTLTEEFDPRINVVAIRFVLNDAFINMRGDERLQLLHEGAGHRVSSAWVEVVFDNSDGRFPMDRNEIRLRRTISAKKDEYTLDKKHINKSEVSSLLESAGFSKSNPYYIVQQGKITAMAAMTDAQRMELLKEIGGTRVYEERRRESERIMSEAGSRGSQIKGMLSEIEDKLRELDTERSELLEFQELDRRRRCLRYTLYDKELAKAMADLEKLERDAARLRETAGSAAEDGGRAEAELKELERQLRALEAEAGVAEGQAKDLKARRSELTASVSRAEVEIEELAGRVDRTDKKARSAARELEELRVQVAAEQGRLEKLREAAASAESAHAVLAERLAGAQSRQDMLYRKQGATRTYGSREERDAALQKRVAATEELLSSKRAARERQRTELQQHNEMLMELSQAIGDMEGDVRTQEARTLELDRQYAEAYAARNQLLEARRGVERDDANAEKAEQAAEEKATAARQALQKCMPKDVRQGVLGLDALRTRFGVDMRGVHGTVIEHITANETFYVAIDTIAGNHLFDVLVDTDEVASRLIRELGRHRLGRATFVPLNRVGGDGRDPEPPTQFGTDVIPLLRKIQFEPQFRPAMKDLFGQCLLCKDKDVATERPAGRRRC</sequence>
<dbReference type="GO" id="GO:0005694">
    <property type="term" value="C:chromosome"/>
    <property type="evidence" value="ECO:0007669"/>
    <property type="project" value="InterPro"/>
</dbReference>
<evidence type="ECO:0000256" key="2">
    <source>
        <dbReference type="ARBA" id="ARBA00022618"/>
    </source>
</evidence>
<keyword evidence="5" id="KW-0539">Nucleus</keyword>
<dbReference type="EMBL" id="LSYV01000035">
    <property type="protein sequence ID" value="KXZ47519.1"/>
    <property type="molecule type" value="Genomic_DNA"/>
</dbReference>
<dbReference type="InterPro" id="IPR041741">
    <property type="entry name" value="SMC3_ABC_euk"/>
</dbReference>
<dbReference type="GO" id="GO:0051301">
    <property type="term" value="P:cell division"/>
    <property type="evidence" value="ECO:0007669"/>
    <property type="project" value="UniProtKB-KW"/>
</dbReference>
<dbReference type="InterPro" id="IPR036277">
    <property type="entry name" value="SMC_hinge_sf"/>
</dbReference>
<dbReference type="Pfam" id="PF02463">
    <property type="entry name" value="SMC_N"/>
    <property type="match status" value="1"/>
</dbReference>
<dbReference type="SUPFAM" id="SSF75553">
    <property type="entry name" value="Smc hinge domain"/>
    <property type="match status" value="1"/>
</dbReference>
<dbReference type="SMART" id="SM00968">
    <property type="entry name" value="SMC_hinge"/>
    <property type="match status" value="1"/>
</dbReference>
<keyword evidence="6" id="KW-0131">Cell cycle</keyword>
<proteinExistence type="inferred from homology"/>
<protein>
    <recommendedName>
        <fullName evidence="8">SMC hinge domain-containing protein</fullName>
    </recommendedName>
</protein>
<evidence type="ECO:0000313" key="10">
    <source>
        <dbReference type="Proteomes" id="UP000075714"/>
    </source>
</evidence>
<gene>
    <name evidence="9" type="ORF">GPECTOR_34g678</name>
</gene>
<dbReference type="Gene3D" id="3.40.50.300">
    <property type="entry name" value="P-loop containing nucleotide triphosphate hydrolases"/>
    <property type="match status" value="1"/>
</dbReference>
<dbReference type="SUPFAM" id="SSF52540">
    <property type="entry name" value="P-loop containing nucleoside triphosphate hydrolases"/>
    <property type="match status" value="1"/>
</dbReference>
<reference evidence="10" key="1">
    <citation type="journal article" date="2016" name="Nat. Commun.">
        <title>The Gonium pectorale genome demonstrates co-option of cell cycle regulation during the evolution of multicellularity.</title>
        <authorList>
            <person name="Hanschen E.R."/>
            <person name="Marriage T.N."/>
            <person name="Ferris P.J."/>
            <person name="Hamaji T."/>
            <person name="Toyoda A."/>
            <person name="Fujiyama A."/>
            <person name="Neme R."/>
            <person name="Noguchi H."/>
            <person name="Minakuchi Y."/>
            <person name="Suzuki M."/>
            <person name="Kawai-Toyooka H."/>
            <person name="Smith D.R."/>
            <person name="Sparks H."/>
            <person name="Anderson J."/>
            <person name="Bakaric R."/>
            <person name="Luria V."/>
            <person name="Karger A."/>
            <person name="Kirschner M.W."/>
            <person name="Durand P.M."/>
            <person name="Michod R.E."/>
            <person name="Nozaki H."/>
            <person name="Olson B.J."/>
        </authorList>
    </citation>
    <scope>NUCLEOTIDE SEQUENCE [LARGE SCALE GENOMIC DNA]</scope>
    <source>
        <strain evidence="10">NIES-2863</strain>
    </source>
</reference>
<dbReference type="Proteomes" id="UP000075714">
    <property type="component" value="Unassembled WGS sequence"/>
</dbReference>
<comment type="caution">
    <text evidence="9">The sequence shown here is derived from an EMBL/GenBank/DDBJ whole genome shotgun (WGS) entry which is preliminary data.</text>
</comment>
<dbReference type="PANTHER" id="PTHR43977">
    <property type="entry name" value="STRUCTURAL MAINTENANCE OF CHROMOSOMES PROTEIN 3"/>
    <property type="match status" value="1"/>
</dbReference>
<evidence type="ECO:0000256" key="7">
    <source>
        <dbReference type="SAM" id="Coils"/>
    </source>
</evidence>
<dbReference type="Gene3D" id="3.30.70.1620">
    <property type="match status" value="1"/>
</dbReference>
<accession>A0A150GCG0</accession>
<keyword evidence="4 7" id="KW-0175">Coiled coil</keyword>
<dbReference type="GO" id="GO:0005524">
    <property type="term" value="F:ATP binding"/>
    <property type="evidence" value="ECO:0007669"/>
    <property type="project" value="InterPro"/>
</dbReference>
<dbReference type="InterPro" id="IPR010935">
    <property type="entry name" value="SMC_hinge"/>
</dbReference>
<dbReference type="Gene3D" id="1.10.287.1490">
    <property type="match status" value="1"/>
</dbReference>